<feature type="compositionally biased region" description="Low complexity" evidence="9">
    <location>
        <begin position="302"/>
        <end position="327"/>
    </location>
</feature>
<dbReference type="PROSITE" id="PS50216">
    <property type="entry name" value="DHHC"/>
    <property type="match status" value="1"/>
</dbReference>
<dbReference type="Pfam" id="PF01529">
    <property type="entry name" value="DHHC"/>
    <property type="match status" value="1"/>
</dbReference>
<dbReference type="GO" id="GO:0019706">
    <property type="term" value="F:protein-cysteine S-palmitoyltransferase activity"/>
    <property type="evidence" value="ECO:0007669"/>
    <property type="project" value="UniProtKB-EC"/>
</dbReference>
<evidence type="ECO:0000259" key="10">
    <source>
        <dbReference type="Pfam" id="PF01529"/>
    </source>
</evidence>
<evidence type="ECO:0000256" key="7">
    <source>
        <dbReference type="ARBA" id="ARBA00038298"/>
    </source>
</evidence>
<feature type="region of interest" description="Disordered" evidence="9">
    <location>
        <begin position="529"/>
        <end position="586"/>
    </location>
</feature>
<keyword evidence="5 8" id="KW-0472">Membrane</keyword>
<evidence type="ECO:0000256" key="6">
    <source>
        <dbReference type="ARBA" id="ARBA00023315"/>
    </source>
</evidence>
<dbReference type="EMBL" id="AHZU02000767">
    <property type="protein sequence ID" value="KFG40465.1"/>
    <property type="molecule type" value="Genomic_DNA"/>
</dbReference>
<feature type="compositionally biased region" description="Pro residues" evidence="9">
    <location>
        <begin position="101"/>
        <end position="120"/>
    </location>
</feature>
<feature type="compositionally biased region" description="Low complexity" evidence="9">
    <location>
        <begin position="121"/>
        <end position="143"/>
    </location>
</feature>
<keyword evidence="3 8" id="KW-0812">Transmembrane</keyword>
<feature type="region of interest" description="Disordered" evidence="9">
    <location>
        <begin position="1"/>
        <end position="36"/>
    </location>
</feature>
<feature type="region of interest" description="Disordered" evidence="9">
    <location>
        <begin position="248"/>
        <end position="371"/>
    </location>
</feature>
<comment type="subcellular location">
    <subcellularLocation>
        <location evidence="1">Membrane</location>
        <topology evidence="1">Multi-pass membrane protein</topology>
    </subcellularLocation>
</comment>
<dbReference type="GO" id="GO:0016020">
    <property type="term" value="C:membrane"/>
    <property type="evidence" value="ECO:0007669"/>
    <property type="project" value="UniProtKB-SubCell"/>
</dbReference>
<dbReference type="PANTHER" id="PTHR22883:SF23">
    <property type="entry name" value="PALMITOYLTRANSFERASE ZDHHC6"/>
    <property type="match status" value="1"/>
</dbReference>
<keyword evidence="2 8" id="KW-0808">Transferase</keyword>
<comment type="caution">
    <text evidence="11">The sequence shown here is derived from an EMBL/GenBank/DDBJ whole genome shotgun (WGS) entry which is preliminary data.</text>
</comment>
<feature type="compositionally biased region" description="Basic residues" evidence="9">
    <location>
        <begin position="499"/>
        <end position="509"/>
    </location>
</feature>
<feature type="region of interest" description="Disordered" evidence="9">
    <location>
        <begin position="75"/>
        <end position="146"/>
    </location>
</feature>
<evidence type="ECO:0000256" key="9">
    <source>
        <dbReference type="SAM" id="MobiDB-lite"/>
    </source>
</evidence>
<feature type="transmembrane region" description="Helical" evidence="8">
    <location>
        <begin position="189"/>
        <end position="210"/>
    </location>
</feature>
<evidence type="ECO:0000256" key="8">
    <source>
        <dbReference type="RuleBase" id="RU079119"/>
    </source>
</evidence>
<dbReference type="GO" id="GO:0006612">
    <property type="term" value="P:protein targeting to membrane"/>
    <property type="evidence" value="ECO:0007669"/>
    <property type="project" value="TreeGrafter"/>
</dbReference>
<evidence type="ECO:0000256" key="2">
    <source>
        <dbReference type="ARBA" id="ARBA00022679"/>
    </source>
</evidence>
<dbReference type="OrthoDB" id="4096362at2759"/>
<keyword evidence="6 8" id="KW-0012">Acyltransferase</keyword>
<feature type="compositionally biased region" description="Acidic residues" evidence="9">
    <location>
        <begin position="454"/>
        <end position="471"/>
    </location>
</feature>
<keyword evidence="4 8" id="KW-1133">Transmembrane helix</keyword>
<evidence type="ECO:0000256" key="5">
    <source>
        <dbReference type="ARBA" id="ARBA00023136"/>
    </source>
</evidence>
<feature type="compositionally biased region" description="Basic residues" evidence="9">
    <location>
        <begin position="555"/>
        <end position="565"/>
    </location>
</feature>
<evidence type="ECO:0000256" key="4">
    <source>
        <dbReference type="ARBA" id="ARBA00022989"/>
    </source>
</evidence>
<evidence type="ECO:0000256" key="3">
    <source>
        <dbReference type="ARBA" id="ARBA00022692"/>
    </source>
</evidence>
<sequence length="686" mass="74170">METLQCEDIERRAAASSEEREEKRFGEEASQASSVQVSSAMILTDGFLLPSSFSPSASPSSPSVASVLAARRSSLLSSATDHEEPASPSRNSAPSLSLPPSAHPLPYPSCRPPSPSPPSVGSPSSSPFSPFSLPSSPSRSVASPPRPTGFCLSRLRTGFVWGREKIGNIWILYLSPRPGGLVLVVGPHWPFAVIMFGLKAAICCAFLFVVGENINSSRALFTGGVLLCGLSFLLFVSTVLKDPGIPRMRAPATEVGGDRDWPKRQAHARAPRDLELGRVGERNRRREAQELASSLEAKTTKLSTPDLPASLLLPPLPPSSSSSSSFSAGVPSADTAADADGKSTPPTFHPQTSLSSSSSSSSSSSPLSACARGLRSPALHGVCTPRAESLAAEREAEAGVREPCPRLFATELMMRASPRRERRGVRTPRLGADATKPLCERHALSTDSSSSWEETGEREEEADLEEEEEEYENFAWSRAGMRYARLSAKTARRPGQQRQRGRTRRPTRFRFLQRRARCASVAQSEDGSSLSAASEWNSRSLSSSSVSSEEERTKRATRASRRFARRQPSPEGGSAPEVYGQRSGAARDGASRLPGLFCRECRIFPPAGSVHCDDCRVCIEGYDHHCPWTSKCVGKGNSKEFHAWIILSLVTIFYYGLAAAFLGKEDRPPAVEERTAIFRGRHPDGE</sequence>
<dbReference type="GO" id="GO:0005794">
    <property type="term" value="C:Golgi apparatus"/>
    <property type="evidence" value="ECO:0007669"/>
    <property type="project" value="TreeGrafter"/>
</dbReference>
<dbReference type="PANTHER" id="PTHR22883">
    <property type="entry name" value="ZINC FINGER DHHC DOMAIN CONTAINING PROTEIN"/>
    <property type="match status" value="1"/>
</dbReference>
<comment type="similarity">
    <text evidence="7">Belongs to the DHHC palmitoyltransferase family. PFA5 subfamily.</text>
</comment>
<evidence type="ECO:0000256" key="1">
    <source>
        <dbReference type="ARBA" id="ARBA00004141"/>
    </source>
</evidence>
<organism evidence="11 12">
    <name type="scientific">Toxoplasma gondii GAB2-2007-GAL-DOM2</name>
    <dbReference type="NCBI Taxonomy" id="1130820"/>
    <lineage>
        <taxon>Eukaryota</taxon>
        <taxon>Sar</taxon>
        <taxon>Alveolata</taxon>
        <taxon>Apicomplexa</taxon>
        <taxon>Conoidasida</taxon>
        <taxon>Coccidia</taxon>
        <taxon>Eucoccidiorida</taxon>
        <taxon>Eimeriorina</taxon>
        <taxon>Sarcocystidae</taxon>
        <taxon>Toxoplasma</taxon>
    </lineage>
</organism>
<feature type="region of interest" description="Disordered" evidence="9">
    <location>
        <begin position="436"/>
        <end position="471"/>
    </location>
</feature>
<dbReference type="Proteomes" id="UP000028837">
    <property type="component" value="Unassembled WGS sequence"/>
</dbReference>
<feature type="compositionally biased region" description="Low complexity" evidence="9">
    <location>
        <begin position="531"/>
        <end position="547"/>
    </location>
</feature>
<evidence type="ECO:0000313" key="12">
    <source>
        <dbReference type="Proteomes" id="UP000028837"/>
    </source>
</evidence>
<dbReference type="VEuPathDB" id="ToxoDB:TGDOM2_229160"/>
<feature type="transmembrane region" description="Helical" evidence="8">
    <location>
        <begin position="219"/>
        <end position="240"/>
    </location>
</feature>
<proteinExistence type="inferred from homology"/>
<feature type="region of interest" description="Disordered" evidence="9">
    <location>
        <begin position="486"/>
        <end position="509"/>
    </location>
</feature>
<dbReference type="EC" id="2.3.1.225" evidence="8"/>
<feature type="compositionally biased region" description="Low complexity" evidence="9">
    <location>
        <begin position="86"/>
        <end position="100"/>
    </location>
</feature>
<gene>
    <name evidence="11" type="ORF">TGDOM2_229160</name>
</gene>
<dbReference type="GO" id="GO:0005783">
    <property type="term" value="C:endoplasmic reticulum"/>
    <property type="evidence" value="ECO:0007669"/>
    <property type="project" value="TreeGrafter"/>
</dbReference>
<dbReference type="AlphaFoldDB" id="A0A086K7U7"/>
<dbReference type="InterPro" id="IPR039859">
    <property type="entry name" value="PFA4/ZDH16/20/ERF2-like"/>
</dbReference>
<reference evidence="11 12" key="1">
    <citation type="submission" date="2014-02" db="EMBL/GenBank/DDBJ databases">
        <authorList>
            <person name="Sibley D."/>
            <person name="Venepally P."/>
            <person name="Karamycheva S."/>
            <person name="Hadjithomas M."/>
            <person name="Khan A."/>
            <person name="Brunk B."/>
            <person name="Roos D."/>
            <person name="Caler E."/>
            <person name="Lorenzi H."/>
        </authorList>
    </citation>
    <scope>NUCLEOTIDE SEQUENCE [LARGE SCALE GENOMIC DNA]</scope>
    <source>
        <strain evidence="11 12">GAB2-2007-GAL-DOM2</strain>
    </source>
</reference>
<feature type="transmembrane region" description="Helical" evidence="8">
    <location>
        <begin position="641"/>
        <end position="662"/>
    </location>
</feature>
<name>A0A086K7U7_TOXGO</name>
<accession>A0A086K7U7</accession>
<evidence type="ECO:0000313" key="11">
    <source>
        <dbReference type="EMBL" id="KFG40465.1"/>
    </source>
</evidence>
<comment type="domain">
    <text evidence="8">The DHHC domain is required for palmitoyltransferase activity.</text>
</comment>
<feature type="compositionally biased region" description="Basic and acidic residues" evidence="9">
    <location>
        <begin position="270"/>
        <end position="289"/>
    </location>
</feature>
<comment type="catalytic activity">
    <reaction evidence="8">
        <text>L-cysteinyl-[protein] + hexadecanoyl-CoA = S-hexadecanoyl-L-cysteinyl-[protein] + CoA</text>
        <dbReference type="Rhea" id="RHEA:36683"/>
        <dbReference type="Rhea" id="RHEA-COMP:10131"/>
        <dbReference type="Rhea" id="RHEA-COMP:11032"/>
        <dbReference type="ChEBI" id="CHEBI:29950"/>
        <dbReference type="ChEBI" id="CHEBI:57287"/>
        <dbReference type="ChEBI" id="CHEBI:57379"/>
        <dbReference type="ChEBI" id="CHEBI:74151"/>
        <dbReference type="EC" id="2.3.1.225"/>
    </reaction>
</comment>
<dbReference type="InterPro" id="IPR001594">
    <property type="entry name" value="Palmitoyltrfase_DHHC"/>
</dbReference>
<feature type="compositionally biased region" description="Basic and acidic residues" evidence="9">
    <location>
        <begin position="8"/>
        <end position="27"/>
    </location>
</feature>
<feature type="domain" description="Palmitoyltransferase DHHC" evidence="10">
    <location>
        <begin position="597"/>
        <end position="657"/>
    </location>
</feature>
<protein>
    <recommendedName>
        <fullName evidence="8">Palmitoyltransferase</fullName>
        <ecNumber evidence="8">2.3.1.225</ecNumber>
    </recommendedName>
</protein>
<feature type="compositionally biased region" description="Low complexity" evidence="9">
    <location>
        <begin position="353"/>
        <end position="368"/>
    </location>
</feature>